<proteinExistence type="predicted"/>
<evidence type="ECO:0000259" key="1">
    <source>
        <dbReference type="Pfam" id="PF01425"/>
    </source>
</evidence>
<gene>
    <name evidence="2" type="ORF">GL284_16730</name>
</gene>
<dbReference type="NCBIfam" id="NF005687">
    <property type="entry name" value="PRK07487.1"/>
    <property type="match status" value="1"/>
</dbReference>
<dbReference type="RefSeq" id="WP_155045794.1">
    <property type="nucleotide sequence ID" value="NZ_WMIH01000020.1"/>
</dbReference>
<dbReference type="PANTHER" id="PTHR43372">
    <property type="entry name" value="FATTY-ACID AMIDE HYDROLASE"/>
    <property type="match status" value="1"/>
</dbReference>
<dbReference type="InterPro" id="IPR036928">
    <property type="entry name" value="AS_sf"/>
</dbReference>
<organism evidence="2 3">
    <name type="scientific">Paracoccus shanxieyensis</name>
    <dbReference type="NCBI Taxonomy" id="2675752"/>
    <lineage>
        <taxon>Bacteria</taxon>
        <taxon>Pseudomonadati</taxon>
        <taxon>Pseudomonadota</taxon>
        <taxon>Alphaproteobacteria</taxon>
        <taxon>Rhodobacterales</taxon>
        <taxon>Paracoccaceae</taxon>
        <taxon>Paracoccus</taxon>
    </lineage>
</organism>
<feature type="domain" description="Amidase" evidence="1">
    <location>
        <begin position="25"/>
        <end position="444"/>
    </location>
</feature>
<dbReference type="EC" id="3.5.1.4" evidence="2"/>
<dbReference type="GO" id="GO:0012505">
    <property type="term" value="C:endomembrane system"/>
    <property type="evidence" value="ECO:0007669"/>
    <property type="project" value="TreeGrafter"/>
</dbReference>
<evidence type="ECO:0000313" key="3">
    <source>
        <dbReference type="Proteomes" id="UP000478740"/>
    </source>
</evidence>
<dbReference type="PROSITE" id="PS00571">
    <property type="entry name" value="AMIDASES"/>
    <property type="match status" value="1"/>
</dbReference>
<dbReference type="InterPro" id="IPR052739">
    <property type="entry name" value="FAAH2"/>
</dbReference>
<dbReference type="EMBL" id="WMII01000018">
    <property type="protein sequence ID" value="MTH65917.1"/>
    <property type="molecule type" value="Genomic_DNA"/>
</dbReference>
<keyword evidence="2" id="KW-0378">Hydrolase</keyword>
<name>A0A6L6J566_9RHOB</name>
<dbReference type="PANTHER" id="PTHR43372:SF4">
    <property type="entry name" value="FATTY-ACID AMIDE HYDROLASE 2"/>
    <property type="match status" value="1"/>
</dbReference>
<keyword evidence="3" id="KW-1185">Reference proteome</keyword>
<comment type="caution">
    <text evidence="2">The sequence shown here is derived from an EMBL/GenBank/DDBJ whole genome shotgun (WGS) entry which is preliminary data.</text>
</comment>
<dbReference type="Proteomes" id="UP000478740">
    <property type="component" value="Unassembled WGS sequence"/>
</dbReference>
<dbReference type="Gene3D" id="3.90.1300.10">
    <property type="entry name" value="Amidase signature (AS) domain"/>
    <property type="match status" value="1"/>
</dbReference>
<protein>
    <submittedName>
        <fullName evidence="2">Amidase</fullName>
        <ecNumber evidence="2">3.5.1.4</ecNumber>
    </submittedName>
</protein>
<dbReference type="AlphaFoldDB" id="A0A6L6J566"/>
<dbReference type="Pfam" id="PF01425">
    <property type="entry name" value="Amidase"/>
    <property type="match status" value="1"/>
</dbReference>
<dbReference type="InterPro" id="IPR023631">
    <property type="entry name" value="Amidase_dom"/>
</dbReference>
<reference evidence="2 3" key="1">
    <citation type="submission" date="2019-11" db="EMBL/GenBank/DDBJ databases">
        <authorList>
            <person name="Dong K."/>
        </authorList>
    </citation>
    <scope>NUCLEOTIDE SEQUENCE [LARGE SCALE GENOMIC DNA]</scope>
    <source>
        <strain evidence="2 3">DK608</strain>
    </source>
</reference>
<dbReference type="InterPro" id="IPR020556">
    <property type="entry name" value="Amidase_CS"/>
</dbReference>
<dbReference type="GO" id="GO:0004040">
    <property type="term" value="F:amidase activity"/>
    <property type="evidence" value="ECO:0007669"/>
    <property type="project" value="UniProtKB-EC"/>
</dbReference>
<dbReference type="SUPFAM" id="SSF75304">
    <property type="entry name" value="Amidase signature (AS) enzymes"/>
    <property type="match status" value="1"/>
</dbReference>
<accession>A0A6L6J566</accession>
<evidence type="ECO:0000313" key="2">
    <source>
        <dbReference type="EMBL" id="MTH65917.1"/>
    </source>
</evidence>
<sequence length="465" mass="48146">MTDLWSLPATRIAAMVRAGDVSAVEVATSALARLEAVNPKINAVVDYRPEETLQTAQAVDAVLAAGGDPGPLAGVPITIKVNVDQKGWATTNGIKAQKDLIAPSHNPVVANLLGAGAVLLGRTNTPAFSYRWFTNNLLHGHTYNPRNRALTPGGSSGGAGAATAAGIGAIGHGTDIAGSVRYPAYACGIHGLRPTIGRIAVHNASGADRTIGGQIMSTSGPLARSIADLRLGFQAMAKADPRDPWSVPVPFHGPDLPLRAALCLHPDGSQTAPELVAELLDAAEKLRDAGWQVDQVDTVPPIAEASRIQLTLWLGDGYAGMVAAAEAEGDPGALAALASQKALADSIAMPDFSAALTQRIGIARKWAEFSAVYPVTLLPPSAALPFADNLDLRSPEDYQRVWELQHLMVGLAVAGMPALTLATGQTAKAEPVGIQIVAPRFREDVALAAAEAIEARGPAVTIAEP</sequence>